<dbReference type="STRING" id="216903.SAMN05444371_3362"/>
<dbReference type="AlphaFoldDB" id="A0A1M6UL22"/>
<gene>
    <name evidence="1" type="ORF">SAMN05444371_3362</name>
</gene>
<dbReference type="Proteomes" id="UP000184498">
    <property type="component" value="Unassembled WGS sequence"/>
</dbReference>
<evidence type="ECO:0008006" key="3">
    <source>
        <dbReference type="Google" id="ProtNLM"/>
    </source>
</evidence>
<keyword evidence="2" id="KW-1185">Reference proteome</keyword>
<proteinExistence type="predicted"/>
<protein>
    <recommendedName>
        <fullName evidence="3">LysM domain-containing protein</fullName>
    </recommendedName>
</protein>
<organism evidence="1 2">
    <name type="scientific">Epilithonimonas mollis</name>
    <dbReference type="NCBI Taxonomy" id="216903"/>
    <lineage>
        <taxon>Bacteria</taxon>
        <taxon>Pseudomonadati</taxon>
        <taxon>Bacteroidota</taxon>
        <taxon>Flavobacteriia</taxon>
        <taxon>Flavobacteriales</taxon>
        <taxon>Weeksellaceae</taxon>
        <taxon>Chryseobacterium group</taxon>
        <taxon>Epilithonimonas</taxon>
    </lineage>
</organism>
<dbReference type="EMBL" id="FRAM01000005">
    <property type="protein sequence ID" value="SHK69886.1"/>
    <property type="molecule type" value="Genomic_DNA"/>
</dbReference>
<dbReference type="RefSeq" id="WP_073000305.1">
    <property type="nucleotide sequence ID" value="NZ_FRAM01000005.1"/>
</dbReference>
<reference evidence="2" key="1">
    <citation type="submission" date="2016-11" db="EMBL/GenBank/DDBJ databases">
        <authorList>
            <person name="Varghese N."/>
            <person name="Submissions S."/>
        </authorList>
    </citation>
    <scope>NUCLEOTIDE SEQUENCE [LARGE SCALE GENOMIC DNA]</scope>
    <source>
        <strain evidence="2">DSM 18016</strain>
    </source>
</reference>
<accession>A0A1M6UL22</accession>
<evidence type="ECO:0000313" key="2">
    <source>
        <dbReference type="Proteomes" id="UP000184498"/>
    </source>
</evidence>
<sequence>MAIVLHNQSILDFAIQHTGSVANAFEIAKANGLAISDNLVPGMELIIPGTSENDTDILNYYTSKVIQPATAITNLIGDGSPEPQLEGIGYWIIGDDNIVS</sequence>
<evidence type="ECO:0000313" key="1">
    <source>
        <dbReference type="EMBL" id="SHK69886.1"/>
    </source>
</evidence>
<dbReference type="OrthoDB" id="1100373at2"/>
<name>A0A1M6UL22_9FLAO</name>